<feature type="compositionally biased region" description="Basic residues" evidence="1">
    <location>
        <begin position="82"/>
        <end position="96"/>
    </location>
</feature>
<feature type="signal peptide" evidence="2">
    <location>
        <begin position="1"/>
        <end position="22"/>
    </location>
</feature>
<reference evidence="3 4" key="1">
    <citation type="submission" date="2019-09" db="EMBL/GenBank/DDBJ databases">
        <authorList>
            <person name="Cremers G."/>
        </authorList>
    </citation>
    <scope>NUCLEOTIDE SEQUENCE [LARGE SCALE GENOMIC DNA]</scope>
    <source>
        <strain evidence="3">4A</strain>
    </source>
</reference>
<keyword evidence="4" id="KW-1185">Reference proteome</keyword>
<gene>
    <name evidence="3" type="ORF">MAMT_00531</name>
</gene>
<organism evidence="3 4">
    <name type="scientific">Methylacidimicrobium tartarophylax</name>
    <dbReference type="NCBI Taxonomy" id="1041768"/>
    <lineage>
        <taxon>Bacteria</taxon>
        <taxon>Pseudomonadati</taxon>
        <taxon>Verrucomicrobiota</taxon>
        <taxon>Methylacidimicrobium</taxon>
    </lineage>
</organism>
<proteinExistence type="predicted"/>
<accession>A0A5E6MA96</accession>
<evidence type="ECO:0000256" key="1">
    <source>
        <dbReference type="SAM" id="MobiDB-lite"/>
    </source>
</evidence>
<evidence type="ECO:0000313" key="3">
    <source>
        <dbReference type="EMBL" id="VVM05233.1"/>
    </source>
</evidence>
<evidence type="ECO:0000256" key="2">
    <source>
        <dbReference type="SAM" id="SignalP"/>
    </source>
</evidence>
<dbReference type="RefSeq" id="WP_142659384.1">
    <property type="nucleotide sequence ID" value="NZ_CABFVA020000016.1"/>
</dbReference>
<dbReference type="AlphaFoldDB" id="A0A5E6MA96"/>
<sequence length="96" mass="10276">MRKLAAAALAFLIVIPASFASAHVMNTTKGVRLTILPVMGAKREEEPIPKGKVRVSPVAVNKATPSRQIAHGAKDTKTRQTSVRHKSPKPSARNKG</sequence>
<feature type="chain" id="PRO_5022936760" evidence="2">
    <location>
        <begin position="23"/>
        <end position="96"/>
    </location>
</feature>
<dbReference type="Proteomes" id="UP000334923">
    <property type="component" value="Unassembled WGS sequence"/>
</dbReference>
<dbReference type="EMBL" id="CABFVA020000016">
    <property type="protein sequence ID" value="VVM05233.1"/>
    <property type="molecule type" value="Genomic_DNA"/>
</dbReference>
<dbReference type="OrthoDB" id="196394at2"/>
<feature type="region of interest" description="Disordered" evidence="1">
    <location>
        <begin position="47"/>
        <end position="96"/>
    </location>
</feature>
<protein>
    <submittedName>
        <fullName evidence="3">Uncharacterized protein</fullName>
    </submittedName>
</protein>
<keyword evidence="2" id="KW-0732">Signal</keyword>
<name>A0A5E6MA96_9BACT</name>
<evidence type="ECO:0000313" key="4">
    <source>
        <dbReference type="Proteomes" id="UP000334923"/>
    </source>
</evidence>